<accession>A0ABU7MZ94</accession>
<keyword evidence="1" id="KW-0812">Transmembrane</keyword>
<comment type="caution">
    <text evidence="2">The sequence shown here is derived from an EMBL/GenBank/DDBJ whole genome shotgun (WGS) entry which is preliminary data.</text>
</comment>
<feature type="transmembrane region" description="Helical" evidence="1">
    <location>
        <begin position="479"/>
        <end position="502"/>
    </location>
</feature>
<keyword evidence="1" id="KW-0472">Membrane</keyword>
<feature type="transmembrane region" description="Helical" evidence="1">
    <location>
        <begin position="99"/>
        <end position="120"/>
    </location>
</feature>
<feature type="transmembrane region" description="Helical" evidence="1">
    <location>
        <begin position="351"/>
        <end position="377"/>
    </location>
</feature>
<keyword evidence="3" id="KW-1185">Reference proteome</keyword>
<feature type="transmembrane region" description="Helical" evidence="1">
    <location>
        <begin position="408"/>
        <end position="432"/>
    </location>
</feature>
<gene>
    <name evidence="2" type="ORF">V1Y59_21275</name>
</gene>
<name>A0ABU7MZ94_9ACTN</name>
<organism evidence="2 3">
    <name type="scientific">Gordonia prachuapensis</name>
    <dbReference type="NCBI Taxonomy" id="3115651"/>
    <lineage>
        <taxon>Bacteria</taxon>
        <taxon>Bacillati</taxon>
        <taxon>Actinomycetota</taxon>
        <taxon>Actinomycetes</taxon>
        <taxon>Mycobacteriales</taxon>
        <taxon>Gordoniaceae</taxon>
        <taxon>Gordonia</taxon>
    </lineage>
</organism>
<feature type="transmembrane region" description="Helical" evidence="1">
    <location>
        <begin position="452"/>
        <end position="472"/>
    </location>
</feature>
<evidence type="ECO:0000313" key="2">
    <source>
        <dbReference type="EMBL" id="MEE4025630.1"/>
    </source>
</evidence>
<feature type="transmembrane region" description="Helical" evidence="1">
    <location>
        <begin position="256"/>
        <end position="273"/>
    </location>
</feature>
<evidence type="ECO:0000313" key="3">
    <source>
        <dbReference type="Proteomes" id="UP001335729"/>
    </source>
</evidence>
<proteinExistence type="predicted"/>
<evidence type="ECO:0000256" key="1">
    <source>
        <dbReference type="SAM" id="Phobius"/>
    </source>
</evidence>
<feature type="transmembrane region" description="Helical" evidence="1">
    <location>
        <begin position="140"/>
        <end position="169"/>
    </location>
</feature>
<keyword evidence="1" id="KW-1133">Transmembrane helix</keyword>
<feature type="transmembrane region" description="Helical" evidence="1">
    <location>
        <begin position="522"/>
        <end position="543"/>
    </location>
</feature>
<dbReference type="Proteomes" id="UP001335729">
    <property type="component" value="Unassembled WGS sequence"/>
</dbReference>
<dbReference type="RefSeq" id="WP_330507035.1">
    <property type="nucleotide sequence ID" value="NZ_JAZDUE010000022.1"/>
</dbReference>
<feature type="transmembrane region" description="Helical" evidence="1">
    <location>
        <begin position="313"/>
        <end position="331"/>
    </location>
</feature>
<feature type="transmembrane region" description="Helical" evidence="1">
    <location>
        <begin position="207"/>
        <end position="227"/>
    </location>
</feature>
<reference evidence="2 3" key="1">
    <citation type="submission" date="2024-01" db="EMBL/GenBank/DDBJ databases">
        <title>Draft genome sequence of Gordonia sp. PKS22-38.</title>
        <authorList>
            <person name="Suphannarot A."/>
            <person name="Mingma R."/>
        </authorList>
    </citation>
    <scope>NUCLEOTIDE SEQUENCE [LARGE SCALE GENOMIC DNA]</scope>
    <source>
        <strain evidence="2 3">PKS22-38</strain>
    </source>
</reference>
<sequence>MTATRTADAPNVHTDARALGREFTRTVFLVRLGLRREWIFGAITLAIFVLINISTASALSGMYETPEQRTELQLGPGSNPAFRFLLGELTHVEPTAALVSWRAGLFLIAALGVCAAVMTVRQTRKEEELGRTELVRAGAVGSLAPVAAAACVALIFTVVVALCMSLILVPMGATGSNAVAVFAQYAATGAAAIAVALVAAQVATTAHIANLTASSVLLVGYLLRGAADATDGWDWLRWLSPVGWAEEIDPFGADNLLPAMLSLTVFVLGLCVAGRMAMDRDLGAGLIAPRPGPAESSRLATIERLGVRLSMPLLVSWIGGIVLYSIVIGFMQPSVEELAQGNEQFDQIMRAALGDATLSTLFGMTMLGFLAVAAGAWGVNLAERLRAEEAANRAEVVLTTPTSRTRYYVTYVGIAAVGAITLMAVAAVGMVIGSGLAGGGWATPAANAAQTAAAQISAVLVVVTLAIALYAIRPALAHLGWIVVIGSLLLGPLSGMFDLPQWVTDLSPFTHTPLVPVDPMQWTPVVVMLCVAAVFVTIGWTRFRRRQIG</sequence>
<feature type="transmembrane region" description="Helical" evidence="1">
    <location>
        <begin position="38"/>
        <end position="59"/>
    </location>
</feature>
<feature type="transmembrane region" description="Helical" evidence="1">
    <location>
        <begin position="181"/>
        <end position="200"/>
    </location>
</feature>
<protein>
    <submittedName>
        <fullName evidence="2">ABC transporter permease</fullName>
    </submittedName>
</protein>
<dbReference type="EMBL" id="JAZDUE010000022">
    <property type="protein sequence ID" value="MEE4025630.1"/>
    <property type="molecule type" value="Genomic_DNA"/>
</dbReference>